<accession>A0A1C3WQB1</accession>
<dbReference type="EMBL" id="FMAI01000009">
    <property type="protein sequence ID" value="SCB42161.1"/>
    <property type="molecule type" value="Genomic_DNA"/>
</dbReference>
<feature type="compositionally biased region" description="Basic and acidic residues" evidence="1">
    <location>
        <begin position="39"/>
        <end position="48"/>
    </location>
</feature>
<keyword evidence="3" id="KW-1185">Reference proteome</keyword>
<gene>
    <name evidence="2" type="ORF">GA0061098_100955</name>
</gene>
<evidence type="ECO:0000256" key="1">
    <source>
        <dbReference type="SAM" id="MobiDB-lite"/>
    </source>
</evidence>
<dbReference type="Proteomes" id="UP000199184">
    <property type="component" value="Unassembled WGS sequence"/>
</dbReference>
<sequence length="48" mass="5398">MQPRWTLGIVSNLTCFAEEREVRVELSSDTHVAGSRPASRLERNLGVE</sequence>
<organism evidence="2 3">
    <name type="scientific">Bradyrhizobium shewense</name>
    <dbReference type="NCBI Taxonomy" id="1761772"/>
    <lineage>
        <taxon>Bacteria</taxon>
        <taxon>Pseudomonadati</taxon>
        <taxon>Pseudomonadota</taxon>
        <taxon>Alphaproteobacteria</taxon>
        <taxon>Hyphomicrobiales</taxon>
        <taxon>Nitrobacteraceae</taxon>
        <taxon>Bradyrhizobium</taxon>
    </lineage>
</organism>
<evidence type="ECO:0000313" key="2">
    <source>
        <dbReference type="EMBL" id="SCB42161.1"/>
    </source>
</evidence>
<feature type="region of interest" description="Disordered" evidence="1">
    <location>
        <begin position="29"/>
        <end position="48"/>
    </location>
</feature>
<protein>
    <submittedName>
        <fullName evidence="2">Uncharacterized protein</fullName>
    </submittedName>
</protein>
<reference evidence="3" key="1">
    <citation type="submission" date="2016-08" db="EMBL/GenBank/DDBJ databases">
        <authorList>
            <person name="Varghese N."/>
            <person name="Submissions Spin"/>
        </authorList>
    </citation>
    <scope>NUCLEOTIDE SEQUENCE [LARGE SCALE GENOMIC DNA]</scope>
    <source>
        <strain evidence="3">ERR11</strain>
    </source>
</reference>
<dbReference type="AlphaFoldDB" id="A0A1C3WQB1"/>
<evidence type="ECO:0000313" key="3">
    <source>
        <dbReference type="Proteomes" id="UP000199184"/>
    </source>
</evidence>
<proteinExistence type="predicted"/>
<name>A0A1C3WQB1_9BRAD</name>